<protein>
    <recommendedName>
        <fullName evidence="3">Lipoprotein</fullName>
    </recommendedName>
</protein>
<dbReference type="RefSeq" id="WP_209797602.1">
    <property type="nucleotide sequence ID" value="NZ_JAGGJZ010000009.1"/>
</dbReference>
<dbReference type="Proteomes" id="UP000783390">
    <property type="component" value="Unassembled WGS sequence"/>
</dbReference>
<proteinExistence type="predicted"/>
<evidence type="ECO:0000313" key="2">
    <source>
        <dbReference type="Proteomes" id="UP000783390"/>
    </source>
</evidence>
<dbReference type="EMBL" id="JAGGJZ010000009">
    <property type="protein sequence ID" value="MBP1890682.1"/>
    <property type="molecule type" value="Genomic_DNA"/>
</dbReference>
<accession>A0ABS4F368</accession>
<evidence type="ECO:0000313" key="1">
    <source>
        <dbReference type="EMBL" id="MBP1890682.1"/>
    </source>
</evidence>
<organism evidence="1 2">
    <name type="scientific">Clostridium moniliforme</name>
    <dbReference type="NCBI Taxonomy" id="39489"/>
    <lineage>
        <taxon>Bacteria</taxon>
        <taxon>Bacillati</taxon>
        <taxon>Bacillota</taxon>
        <taxon>Clostridia</taxon>
        <taxon>Eubacteriales</taxon>
        <taxon>Clostridiaceae</taxon>
        <taxon>Clostridium</taxon>
    </lineage>
</organism>
<name>A0ABS4F368_9CLOT</name>
<comment type="caution">
    <text evidence="1">The sequence shown here is derived from an EMBL/GenBank/DDBJ whole genome shotgun (WGS) entry which is preliminary data.</text>
</comment>
<reference evidence="1 2" key="1">
    <citation type="submission" date="2021-03" db="EMBL/GenBank/DDBJ databases">
        <title>Genomic Encyclopedia of Type Strains, Phase IV (KMG-IV): sequencing the most valuable type-strain genomes for metagenomic binning, comparative biology and taxonomic classification.</title>
        <authorList>
            <person name="Goeker M."/>
        </authorList>
    </citation>
    <scope>NUCLEOTIDE SEQUENCE [LARGE SCALE GENOMIC DNA]</scope>
    <source>
        <strain evidence="1 2">DSM 3984</strain>
    </source>
</reference>
<keyword evidence="2" id="KW-1185">Reference proteome</keyword>
<gene>
    <name evidence="1" type="ORF">J2Z53_002291</name>
</gene>
<evidence type="ECO:0008006" key="3">
    <source>
        <dbReference type="Google" id="ProtNLM"/>
    </source>
</evidence>
<sequence length="494" mass="57693">MKNKIVLFILIIITLFSIEGCSRINNSEMIELKSPENNNLLIKGKWQIKSIKILDKNIYTRGKVDDLQGKIISIGNKDIDISNRIYNDVEYKLKVVNEDYYISYESNFTVKDLNIQNKDINVITASNKNNSILEFFYIDNNNSYIYYQGAFLNVKKVGDISDEAFKDINNSLNTDIKNIGKEENKGIYLTLKQSRKSNEDGIFTDESYRTLWISYKNNKIQPIEESKGIIFPRMNGIWTLDKKVLNINGKHQEYLIANTIDRKNKQEKIQIKSDKDIYRNINFIGNNYISTEVYEGDDFNNKFPKFEILPVDNTLVDKGLVIQDIYSKEINHIYKRDYSNAYSQLTSREKNTLKKYIDYSNITLKRDKGKWVLEAKISPSNDNGDSFNYNLSIKPNSKLVKYDALVIPWRVLKNELPFMKDAYISPDGRMAIIILEDELLVYNISAGRLSKEPVERYSLKNGEKVIMAEWCERDYVDYWGNAFKEFKKEMNKEG</sequence>